<dbReference type="InterPro" id="IPR029039">
    <property type="entry name" value="Flavoprotein-like_sf"/>
</dbReference>
<dbReference type="PANTHER" id="PTHR43278:SF4">
    <property type="entry name" value="NAD(P)H-DEPENDENT FMN-CONTAINING OXIDOREDUCTASE YWQN-RELATED"/>
    <property type="match status" value="1"/>
</dbReference>
<name>A0A7G1G920_9BACT</name>
<dbReference type="Gene3D" id="3.40.50.360">
    <property type="match status" value="1"/>
</dbReference>
<evidence type="ECO:0000313" key="4">
    <source>
        <dbReference type="EMBL" id="BBE31423.1"/>
    </source>
</evidence>
<evidence type="ECO:0000256" key="2">
    <source>
        <dbReference type="ARBA" id="ARBA00022643"/>
    </source>
</evidence>
<dbReference type="PANTHER" id="PTHR43278">
    <property type="entry name" value="NAD(P)H-DEPENDENT FMN-CONTAINING OXIDOREDUCTASE YWQN-RELATED"/>
    <property type="match status" value="1"/>
</dbReference>
<organism evidence="4 5">
    <name type="scientific">Tepiditoga spiralis</name>
    <dbReference type="NCBI Taxonomy" id="2108365"/>
    <lineage>
        <taxon>Bacteria</taxon>
        <taxon>Thermotogati</taxon>
        <taxon>Thermotogota</taxon>
        <taxon>Thermotogae</taxon>
        <taxon>Petrotogales</taxon>
        <taxon>Petrotogaceae</taxon>
        <taxon>Tepiditoga</taxon>
    </lineage>
</organism>
<proteinExistence type="predicted"/>
<reference evidence="4 5" key="1">
    <citation type="submission" date="2018-06" db="EMBL/GenBank/DDBJ databases">
        <title>Genome sequencing of Oceanotoga sp. sy52.</title>
        <authorList>
            <person name="Mori K."/>
        </authorList>
    </citation>
    <scope>NUCLEOTIDE SEQUENCE [LARGE SCALE GENOMIC DNA]</scope>
    <source>
        <strain evidence="5">sy52</strain>
    </source>
</reference>
<dbReference type="AlphaFoldDB" id="A0A7G1G920"/>
<keyword evidence="2" id="KW-0288">FMN</keyword>
<evidence type="ECO:0000313" key="5">
    <source>
        <dbReference type="Proteomes" id="UP000516361"/>
    </source>
</evidence>
<dbReference type="SUPFAM" id="SSF52218">
    <property type="entry name" value="Flavoproteins"/>
    <property type="match status" value="1"/>
</dbReference>
<protein>
    <submittedName>
        <fullName evidence="4">Flavodoxin family protein</fullName>
    </submittedName>
</protein>
<gene>
    <name evidence="4" type="ORF">OSSY52_15640</name>
</gene>
<feature type="domain" description="NADPH-dependent FMN reductase-like" evidence="3">
    <location>
        <begin position="1"/>
        <end position="142"/>
    </location>
</feature>
<dbReference type="GO" id="GO:0016491">
    <property type="term" value="F:oxidoreductase activity"/>
    <property type="evidence" value="ECO:0007669"/>
    <property type="project" value="InterPro"/>
</dbReference>
<dbReference type="InParanoid" id="A0A7G1G920"/>
<accession>A0A7G1G920</accession>
<evidence type="ECO:0000259" key="3">
    <source>
        <dbReference type="Pfam" id="PF03358"/>
    </source>
</evidence>
<sequence>MKIIAINSSRRKGNTYRLLKNVFVELFKINIEVEIINLGDYNIHPCSGCELCIKKDICPHKDDVENIINKLKNADGVIISSPVYIENVSGTLKTLFDRLCKWYHRPTMIGKPVLIISTTAGSGLKSTMNYIEKVAVSWGMKPCGKIGRKISDKNLIKNKEIKEFISTLKNNSRNKVTLNRAIRFQIQKVVANNLLEIDKNYWAKNNLNDKDYFYDAKMGLLTKLISKQFGKFLTKKILENKEKVKNKKQTIAN</sequence>
<dbReference type="Pfam" id="PF03358">
    <property type="entry name" value="FMN_red"/>
    <property type="match status" value="1"/>
</dbReference>
<dbReference type="InterPro" id="IPR051796">
    <property type="entry name" value="ISF_SsuE-like"/>
</dbReference>
<dbReference type="RefSeq" id="WP_190613947.1">
    <property type="nucleotide sequence ID" value="NZ_AP018712.1"/>
</dbReference>
<keyword evidence="5" id="KW-1185">Reference proteome</keyword>
<dbReference type="Proteomes" id="UP000516361">
    <property type="component" value="Chromosome"/>
</dbReference>
<dbReference type="EMBL" id="AP018712">
    <property type="protein sequence ID" value="BBE31423.1"/>
    <property type="molecule type" value="Genomic_DNA"/>
</dbReference>
<keyword evidence="1" id="KW-0285">Flavoprotein</keyword>
<evidence type="ECO:0000256" key="1">
    <source>
        <dbReference type="ARBA" id="ARBA00022630"/>
    </source>
</evidence>
<dbReference type="InterPro" id="IPR005025">
    <property type="entry name" value="FMN_Rdtase-like_dom"/>
</dbReference>
<dbReference type="KEGG" id="ocy:OSSY52_15640"/>